<comment type="subcellular location">
    <subcellularLocation>
        <location evidence="1">Membrane</location>
        <topology evidence="1">Multi-pass membrane protein</topology>
    </subcellularLocation>
</comment>
<evidence type="ECO:0000256" key="7">
    <source>
        <dbReference type="SAM" id="MobiDB-lite"/>
    </source>
</evidence>
<dbReference type="PANTHER" id="PTHR16950">
    <property type="entry name" value="ZINC TRANSPORTER SLC39A7 HISTIDINE-RICH MEMBRANE PROTEIN KE4"/>
    <property type="match status" value="1"/>
</dbReference>
<protein>
    <submittedName>
        <fullName evidence="9">Uncharacterized protein</fullName>
    </submittedName>
</protein>
<dbReference type="Proteomes" id="UP000678393">
    <property type="component" value="Unassembled WGS sequence"/>
</dbReference>
<evidence type="ECO:0000256" key="5">
    <source>
        <dbReference type="ARBA" id="ARBA00023136"/>
    </source>
</evidence>
<organism evidence="9 10">
    <name type="scientific">Candidula unifasciata</name>
    <dbReference type="NCBI Taxonomy" id="100452"/>
    <lineage>
        <taxon>Eukaryota</taxon>
        <taxon>Metazoa</taxon>
        <taxon>Spiralia</taxon>
        <taxon>Lophotrochozoa</taxon>
        <taxon>Mollusca</taxon>
        <taxon>Gastropoda</taxon>
        <taxon>Heterobranchia</taxon>
        <taxon>Euthyneura</taxon>
        <taxon>Panpulmonata</taxon>
        <taxon>Eupulmonata</taxon>
        <taxon>Stylommatophora</taxon>
        <taxon>Helicina</taxon>
        <taxon>Helicoidea</taxon>
        <taxon>Geomitridae</taxon>
        <taxon>Candidula</taxon>
    </lineage>
</organism>
<dbReference type="EMBL" id="CAJHNH020000635">
    <property type="protein sequence ID" value="CAG5118950.1"/>
    <property type="molecule type" value="Genomic_DNA"/>
</dbReference>
<evidence type="ECO:0000256" key="6">
    <source>
        <dbReference type="ARBA" id="ARBA00038485"/>
    </source>
</evidence>
<dbReference type="AlphaFoldDB" id="A0A8S3YUS8"/>
<dbReference type="GO" id="GO:0016020">
    <property type="term" value="C:membrane"/>
    <property type="evidence" value="ECO:0007669"/>
    <property type="project" value="UniProtKB-SubCell"/>
</dbReference>
<evidence type="ECO:0000256" key="4">
    <source>
        <dbReference type="ARBA" id="ARBA00022989"/>
    </source>
</evidence>
<name>A0A8S3YUS8_9EUPU</name>
<feature type="transmembrane region" description="Helical" evidence="8">
    <location>
        <begin position="231"/>
        <end position="253"/>
    </location>
</feature>
<evidence type="ECO:0000256" key="1">
    <source>
        <dbReference type="ARBA" id="ARBA00004141"/>
    </source>
</evidence>
<evidence type="ECO:0000313" key="10">
    <source>
        <dbReference type="Proteomes" id="UP000678393"/>
    </source>
</evidence>
<evidence type="ECO:0000256" key="8">
    <source>
        <dbReference type="SAM" id="Phobius"/>
    </source>
</evidence>
<dbReference type="GO" id="GO:0006882">
    <property type="term" value="P:intracellular zinc ion homeostasis"/>
    <property type="evidence" value="ECO:0007669"/>
    <property type="project" value="TreeGrafter"/>
</dbReference>
<sequence length="282" mass="30521">MIPVAVISTDQGDKELLAHGHSHADGHSHGHSFHSHDMAVGMCILSGIIVFLVADKCGQFLRYRCCRETDHENVSSDSHLSSTSNSSPGNKSSTKKPGHSFNDKNNSTKRVDNNSLEKTNRRKIIDISAGFIPDIKVTGYLTLAADFAYNFTDGLAIGASFMAGGNIGTVTSLTIFVHELSHEIGDFAILVQSGYSKGKAVLLQFLTALGSLLGTVYSLTLHETTRSATSWILPFTAGGFIYIALVSVIPELLEKSRTWQSIKEILAMIVGVFLMVLVALYE</sequence>
<proteinExistence type="inferred from homology"/>
<comment type="similarity">
    <text evidence="6">Belongs to the ZIP transporter (TC 2.A.5) family. KE4/Catsup subfamily.</text>
</comment>
<evidence type="ECO:0000256" key="2">
    <source>
        <dbReference type="ARBA" id="ARBA00022448"/>
    </source>
</evidence>
<accession>A0A8S3YUS8</accession>
<reference evidence="9" key="1">
    <citation type="submission" date="2021-04" db="EMBL/GenBank/DDBJ databases">
        <authorList>
            <consortium name="Molecular Ecology Group"/>
        </authorList>
    </citation>
    <scope>NUCLEOTIDE SEQUENCE</scope>
</reference>
<feature type="region of interest" description="Disordered" evidence="7">
    <location>
        <begin position="73"/>
        <end position="115"/>
    </location>
</feature>
<keyword evidence="5 8" id="KW-0472">Membrane</keyword>
<comment type="caution">
    <text evidence="9">The sequence shown here is derived from an EMBL/GenBank/DDBJ whole genome shotgun (WGS) entry which is preliminary data.</text>
</comment>
<feature type="transmembrane region" description="Helical" evidence="8">
    <location>
        <begin position="38"/>
        <end position="54"/>
    </location>
</feature>
<feature type="compositionally biased region" description="Low complexity" evidence="7">
    <location>
        <begin position="75"/>
        <end position="92"/>
    </location>
</feature>
<dbReference type="GO" id="GO:0005385">
    <property type="term" value="F:zinc ion transmembrane transporter activity"/>
    <property type="evidence" value="ECO:0007669"/>
    <property type="project" value="TreeGrafter"/>
</dbReference>
<gene>
    <name evidence="9" type="ORF">CUNI_LOCUS4508</name>
</gene>
<feature type="transmembrane region" description="Helical" evidence="8">
    <location>
        <begin position="200"/>
        <end position="219"/>
    </location>
</feature>
<feature type="transmembrane region" description="Helical" evidence="8">
    <location>
        <begin position="265"/>
        <end position="281"/>
    </location>
</feature>
<evidence type="ECO:0000313" key="9">
    <source>
        <dbReference type="EMBL" id="CAG5118950.1"/>
    </source>
</evidence>
<keyword evidence="2" id="KW-0813">Transport</keyword>
<keyword evidence="10" id="KW-1185">Reference proteome</keyword>
<keyword evidence="4 8" id="KW-1133">Transmembrane helix</keyword>
<dbReference type="Pfam" id="PF02535">
    <property type="entry name" value="Zip"/>
    <property type="match status" value="1"/>
</dbReference>
<dbReference type="PANTHER" id="PTHR16950:SF25">
    <property type="entry name" value="ZINC TRANSPORTER SLC39A7"/>
    <property type="match status" value="1"/>
</dbReference>
<keyword evidence="3 8" id="KW-0812">Transmembrane</keyword>
<evidence type="ECO:0000256" key="3">
    <source>
        <dbReference type="ARBA" id="ARBA00022692"/>
    </source>
</evidence>
<dbReference type="InterPro" id="IPR003689">
    <property type="entry name" value="ZIP"/>
</dbReference>
<dbReference type="OrthoDB" id="200954at2759"/>